<dbReference type="Proteomes" id="UP000230775">
    <property type="component" value="Unassembled WGS sequence"/>
</dbReference>
<organism evidence="2 3">
    <name type="scientific">Candidatus Shapirobacteria bacterium CG09_land_8_20_14_0_10_39_12</name>
    <dbReference type="NCBI Taxonomy" id="1974885"/>
    <lineage>
        <taxon>Bacteria</taxon>
        <taxon>Candidatus Shapironibacteriota</taxon>
    </lineage>
</organism>
<dbReference type="SUPFAM" id="SSF53335">
    <property type="entry name" value="S-adenosyl-L-methionine-dependent methyltransferases"/>
    <property type="match status" value="1"/>
</dbReference>
<dbReference type="Gene3D" id="3.40.50.150">
    <property type="entry name" value="Vaccinia Virus protein VP39"/>
    <property type="match status" value="1"/>
</dbReference>
<name>A0A2H0WNQ3_9BACT</name>
<evidence type="ECO:0000313" key="2">
    <source>
        <dbReference type="EMBL" id="PIS14273.1"/>
    </source>
</evidence>
<comment type="caution">
    <text evidence="2">The sequence shown here is derived from an EMBL/GenBank/DDBJ whole genome shotgun (WGS) entry which is preliminary data.</text>
</comment>
<reference evidence="3" key="1">
    <citation type="submission" date="2017-09" db="EMBL/GenBank/DDBJ databases">
        <title>Depth-based differentiation of microbial function through sediment-hosted aquifers and enrichment of novel symbionts in the deep terrestrial subsurface.</title>
        <authorList>
            <person name="Probst A.J."/>
            <person name="Ladd B."/>
            <person name="Jarett J.K."/>
            <person name="Geller-Mcgrath D.E."/>
            <person name="Sieber C.M.K."/>
            <person name="Emerson J.B."/>
            <person name="Anantharaman K."/>
            <person name="Thomas B.C."/>
            <person name="Malmstrom R."/>
            <person name="Stieglmeier M."/>
            <person name="Klingl A."/>
            <person name="Woyke T."/>
            <person name="Ryan C.M."/>
            <person name="Banfield J.F."/>
        </authorList>
    </citation>
    <scope>NUCLEOTIDE SEQUENCE [LARGE SCALE GENOMIC DNA]</scope>
</reference>
<protein>
    <recommendedName>
        <fullName evidence="1">Methyltransferase small domain-containing protein</fullName>
    </recommendedName>
</protein>
<evidence type="ECO:0000313" key="3">
    <source>
        <dbReference type="Proteomes" id="UP000230775"/>
    </source>
</evidence>
<dbReference type="AlphaFoldDB" id="A0A2H0WNQ3"/>
<feature type="domain" description="Methyltransferase small" evidence="1">
    <location>
        <begin position="41"/>
        <end position="76"/>
    </location>
</feature>
<dbReference type="GO" id="GO:0008168">
    <property type="term" value="F:methyltransferase activity"/>
    <property type="evidence" value="ECO:0007669"/>
    <property type="project" value="InterPro"/>
</dbReference>
<dbReference type="InterPro" id="IPR029063">
    <property type="entry name" value="SAM-dependent_MTases_sf"/>
</dbReference>
<accession>A0A2H0WNQ3</accession>
<evidence type="ECO:0000259" key="1">
    <source>
        <dbReference type="Pfam" id="PF05175"/>
    </source>
</evidence>
<proteinExistence type="predicted"/>
<gene>
    <name evidence="2" type="ORF">COT64_03575</name>
</gene>
<dbReference type="Pfam" id="PF05175">
    <property type="entry name" value="MTS"/>
    <property type="match status" value="1"/>
</dbReference>
<dbReference type="InterPro" id="IPR007848">
    <property type="entry name" value="Small_mtfrase_dom"/>
</dbReference>
<sequence length="80" mass="8759">MKGMNDFEPTFCDIQPLEERVAALSFSFSRDIFKPQGFLKKTAIKGDVLDLGCGRGAVGPFLKGVNPEINLTGVDSVNYF</sequence>
<dbReference type="EMBL" id="PEZI01000074">
    <property type="protein sequence ID" value="PIS14273.1"/>
    <property type="molecule type" value="Genomic_DNA"/>
</dbReference>